<dbReference type="Pfam" id="PF13517">
    <property type="entry name" value="FG-GAP_3"/>
    <property type="match status" value="7"/>
</dbReference>
<organism evidence="3 4">
    <name type="scientific">Dokdonia genika</name>
    <dbReference type="NCBI Taxonomy" id="308113"/>
    <lineage>
        <taxon>Bacteria</taxon>
        <taxon>Pseudomonadati</taxon>
        <taxon>Bacteroidota</taxon>
        <taxon>Flavobacteriia</taxon>
        <taxon>Flavobacteriales</taxon>
        <taxon>Flavobacteriaceae</taxon>
        <taxon>Dokdonia</taxon>
    </lineage>
</organism>
<dbReference type="PANTHER" id="PTHR16026:SF0">
    <property type="entry name" value="CARTILAGE ACIDIC PROTEIN 1"/>
    <property type="match status" value="1"/>
</dbReference>
<dbReference type="Proteomes" id="UP001595878">
    <property type="component" value="Unassembled WGS sequence"/>
</dbReference>
<dbReference type="PANTHER" id="PTHR16026">
    <property type="entry name" value="CARTILAGE ACIDIC PROTEIN 1"/>
    <property type="match status" value="1"/>
</dbReference>
<evidence type="ECO:0000256" key="1">
    <source>
        <dbReference type="ARBA" id="ARBA00022729"/>
    </source>
</evidence>
<dbReference type="Pfam" id="PF07593">
    <property type="entry name" value="UnbV_ASPIC"/>
    <property type="match status" value="1"/>
</dbReference>
<dbReference type="InterPro" id="IPR011519">
    <property type="entry name" value="UnbV_ASPIC"/>
</dbReference>
<feature type="domain" description="ASPIC/UnbV" evidence="2">
    <location>
        <begin position="460"/>
        <end position="526"/>
    </location>
</feature>
<gene>
    <name evidence="3" type="ORF">ACFO5T_04815</name>
</gene>
<reference evidence="4" key="1">
    <citation type="journal article" date="2019" name="Int. J. Syst. Evol. Microbiol.">
        <title>The Global Catalogue of Microorganisms (GCM) 10K type strain sequencing project: providing services to taxonomists for standard genome sequencing and annotation.</title>
        <authorList>
            <consortium name="The Broad Institute Genomics Platform"/>
            <consortium name="The Broad Institute Genome Sequencing Center for Infectious Disease"/>
            <person name="Wu L."/>
            <person name="Ma J."/>
        </authorList>
    </citation>
    <scope>NUCLEOTIDE SEQUENCE [LARGE SCALE GENOMIC DNA]</scope>
    <source>
        <strain evidence="4">CGMCC 4.7427</strain>
    </source>
</reference>
<dbReference type="InterPro" id="IPR028994">
    <property type="entry name" value="Integrin_alpha_N"/>
</dbReference>
<evidence type="ECO:0000313" key="3">
    <source>
        <dbReference type="EMBL" id="MFC4689746.1"/>
    </source>
</evidence>
<keyword evidence="4" id="KW-1185">Reference proteome</keyword>
<protein>
    <submittedName>
        <fullName evidence="3">VCBS repeat-containing protein</fullName>
    </submittedName>
</protein>
<comment type="caution">
    <text evidence="3">The sequence shown here is derived from an EMBL/GenBank/DDBJ whole genome shotgun (WGS) entry which is preliminary data.</text>
</comment>
<dbReference type="EMBL" id="JBHSHB010000008">
    <property type="protein sequence ID" value="MFC4689746.1"/>
    <property type="molecule type" value="Genomic_DNA"/>
</dbReference>
<keyword evidence="1" id="KW-0732">Signal</keyword>
<dbReference type="SUPFAM" id="SSF69318">
    <property type="entry name" value="Integrin alpha N-terminal domain"/>
    <property type="match status" value="2"/>
</dbReference>
<dbReference type="InterPro" id="IPR013517">
    <property type="entry name" value="FG-GAP"/>
</dbReference>
<dbReference type="RefSeq" id="WP_380032491.1">
    <property type="nucleotide sequence ID" value="NZ_JBHSHB010000008.1"/>
</dbReference>
<name>A0ABV9L7S1_9FLAO</name>
<evidence type="ECO:0000259" key="2">
    <source>
        <dbReference type="Pfam" id="PF07593"/>
    </source>
</evidence>
<dbReference type="Gene3D" id="2.130.10.130">
    <property type="entry name" value="Integrin alpha, N-terminal"/>
    <property type="match status" value="4"/>
</dbReference>
<dbReference type="InterPro" id="IPR027039">
    <property type="entry name" value="Crtac1"/>
</dbReference>
<proteinExistence type="predicted"/>
<accession>A0ABV9L7S1</accession>
<evidence type="ECO:0000313" key="4">
    <source>
        <dbReference type="Proteomes" id="UP001595878"/>
    </source>
</evidence>
<sequence>MSYPYIFNGAGVATGDLNNDGLIDIYFTSNQGPNRLYINKGNFVFEDITRQSGTIDSDGFSTGVTMLDINNDGWLDIYVCKAASLDNTEKRKNKLFINNQDNTFTESARQWGIADPGFSTQAYPLDYDKDGDLDLYILNYRADFKNNSTISGDIQSNIQAVFSDQLYQNNGNSFTNVTIQSGVANKAWGLGAAIGDYNNDSYPDIYVSNDYLEPDMLYINQKDGSFKNEVLDRVNHIAFYSMGVDCSDINNDGNLDIFSLDMASEDHERSKENMATMSTANFEKMVAVGYHHQYMSNMLQIGSSTGEFYESAQLSGVSKTDWSWAPLIADLDNDGLKDIFVTNGVYKDITNQDFKGNLKRMNSEGVALTLDGLNELIPSKKLSNYLFKNNGDLHFENKSKAWNIDTPSHSNGSTYADLDNDGDLDLVVNNLMEQAHIYRNNTNSNYLDIKLKGPKSNLLGLGAKIILTSGDTTQSQYMYLSRGFESSVAPRGHFGLGNNNEIDDITVVWPDGKITNLDNVKSNQLIEIDYKNAVTSKEKTNIVKMTETWNELIATELGIDYVQKENTFNDYDLQLLLPHKKSTVGSPIIKGDVNNDGLDDLFIGNALGATPSLYMQSKNGKFIKSNTAVLESQARYEDTGALFFDADGDNDLDLYIVSGGYELPINSPLLQDRLLINDGNGSFTHSDVLPEMKSSGKSITSGDYDNDGDLDLFIGGYVIPGRYPEAPKSYLLENNDGKFTDVTQDKALDMAQTAMVSDAVFTDYDNDGDIDLITVGEWSPVRLYDNNDGVFSSSKNTLDDTNGWWQSIKVVDIDNDGDQDYVLGNIGGNNKFHPTTKKPLHIYAKDFDDNGSFDIAMSKINRGKLVPIRGKECSSEQNPFLLNEISSYREFATSDMQSIYGEERLFNALHLTASTFKSSVLINDDNGDFHLESLPNSAQNGPTLSSVIINESTNKTLIGFGAIYDAEVETVRYDSNFGYALNWNNDAQLFEYNSTNPIIKGDIKNTVLININGKEHILAVQKDGPIKVLMHN</sequence>